<dbReference type="AlphaFoldDB" id="A0AB34HNJ1"/>
<dbReference type="Proteomes" id="UP001159641">
    <property type="component" value="Unassembled WGS sequence"/>
</dbReference>
<protein>
    <submittedName>
        <fullName evidence="2">Uncharacterized protein</fullName>
    </submittedName>
</protein>
<feature type="compositionally biased region" description="Basic and acidic residues" evidence="1">
    <location>
        <begin position="75"/>
        <end position="85"/>
    </location>
</feature>
<feature type="region of interest" description="Disordered" evidence="1">
    <location>
        <begin position="12"/>
        <end position="128"/>
    </location>
</feature>
<reference evidence="2 3" key="1">
    <citation type="submission" date="2022-11" db="EMBL/GenBank/DDBJ databases">
        <title>Whole genome sequence of Eschrichtius robustus ER-17-0199.</title>
        <authorList>
            <person name="Bruniche-Olsen A."/>
            <person name="Black A.N."/>
            <person name="Fields C.J."/>
            <person name="Walden K."/>
            <person name="Dewoody J.A."/>
        </authorList>
    </citation>
    <scope>NUCLEOTIDE SEQUENCE [LARGE SCALE GENOMIC DNA]</scope>
    <source>
        <strain evidence="2">ER-17-0199</strain>
        <tissue evidence="2">Blubber</tissue>
    </source>
</reference>
<organism evidence="2 3">
    <name type="scientific">Eschrichtius robustus</name>
    <name type="common">California gray whale</name>
    <name type="synonym">Eschrichtius gibbosus</name>
    <dbReference type="NCBI Taxonomy" id="9764"/>
    <lineage>
        <taxon>Eukaryota</taxon>
        <taxon>Metazoa</taxon>
        <taxon>Chordata</taxon>
        <taxon>Craniata</taxon>
        <taxon>Vertebrata</taxon>
        <taxon>Euteleostomi</taxon>
        <taxon>Mammalia</taxon>
        <taxon>Eutheria</taxon>
        <taxon>Laurasiatheria</taxon>
        <taxon>Artiodactyla</taxon>
        <taxon>Whippomorpha</taxon>
        <taxon>Cetacea</taxon>
        <taxon>Mysticeti</taxon>
        <taxon>Eschrichtiidae</taxon>
        <taxon>Eschrichtius</taxon>
    </lineage>
</organism>
<evidence type="ECO:0000313" key="2">
    <source>
        <dbReference type="EMBL" id="KAJ8792455.1"/>
    </source>
</evidence>
<dbReference type="EMBL" id="JAIQCJ010001090">
    <property type="protein sequence ID" value="KAJ8792455.1"/>
    <property type="molecule type" value="Genomic_DNA"/>
</dbReference>
<feature type="region of interest" description="Disordered" evidence="1">
    <location>
        <begin position="140"/>
        <end position="166"/>
    </location>
</feature>
<proteinExistence type="predicted"/>
<evidence type="ECO:0000313" key="3">
    <source>
        <dbReference type="Proteomes" id="UP001159641"/>
    </source>
</evidence>
<evidence type="ECO:0000256" key="1">
    <source>
        <dbReference type="SAM" id="MobiDB-lite"/>
    </source>
</evidence>
<feature type="compositionally biased region" description="Basic residues" evidence="1">
    <location>
        <begin position="140"/>
        <end position="155"/>
    </location>
</feature>
<name>A0AB34HNJ1_ESCRO</name>
<sequence>MGMKLTSLRVFYSTPTTKRLSVPHGPGGKSGRRACRPVSREDSSHYRAQGSRQTPRPGRGTGREGVSAAGWAAGKEGKGRGEEGGKGLAPTTPPTPVAANAEPLREGGRARGRGLLLSSSDLSPGPGPALCPVLITRDARRHQPCSAACRRRRLPPGKASPSHSPA</sequence>
<accession>A0AB34HNJ1</accession>
<feature type="compositionally biased region" description="Low complexity" evidence="1">
    <location>
        <begin position="49"/>
        <end position="58"/>
    </location>
</feature>
<keyword evidence="3" id="KW-1185">Reference proteome</keyword>
<gene>
    <name evidence="2" type="ORF">J1605_019674</name>
</gene>
<comment type="caution">
    <text evidence="2">The sequence shown here is derived from an EMBL/GenBank/DDBJ whole genome shotgun (WGS) entry which is preliminary data.</text>
</comment>
<feature type="compositionally biased region" description="Low complexity" evidence="1">
    <location>
        <begin position="113"/>
        <end position="128"/>
    </location>
</feature>